<name>A0AC35TKI2_9BILA</name>
<dbReference type="WBParaSite" id="RSKR_0000164100.1">
    <property type="protein sequence ID" value="RSKR_0000164100.1"/>
    <property type="gene ID" value="RSKR_0000164100"/>
</dbReference>
<protein>
    <submittedName>
        <fullName evidence="2">VWFA domain-containing protein</fullName>
    </submittedName>
</protein>
<evidence type="ECO:0000313" key="2">
    <source>
        <dbReference type="WBParaSite" id="RSKR_0000164100.1"/>
    </source>
</evidence>
<evidence type="ECO:0000313" key="1">
    <source>
        <dbReference type="Proteomes" id="UP000095286"/>
    </source>
</evidence>
<accession>A0AC35TKI2</accession>
<dbReference type="Proteomes" id="UP000095286">
    <property type="component" value="Unplaced"/>
</dbReference>
<reference evidence="2" key="1">
    <citation type="submission" date="2016-11" db="UniProtKB">
        <authorList>
            <consortium name="WormBaseParasite"/>
        </authorList>
    </citation>
    <scope>IDENTIFICATION</scope>
    <source>
        <strain evidence="2">KR3021</strain>
    </source>
</reference>
<sequence length="377" mass="41744">MKTTISLLFLAAIYAFPFESKKQSNGVERMCSDNIAGLYLDIVLVFDSSDGVGSSVAFNDEKGLVLPLLKTTIQISQQIPQATRIAYMTAGTDATIINDLVDFGSVKEAYAGLMKLKYNPKAGYTLNIGRALFKADYLLNSQKRDPTRNQNYKKVIILFTSETDVDCPDNMLASSEVCRTAAGIKNGGTEIMTIRLNFQESGPLSPTGISSPCASFDNDGKVHENIRKSLLRLNCYCISPFVKYIRATDACFASADCVYFEESATTYNSARETAAESNALLVTIRTKEKQSYISKFTRIPMQMHIGLNQLRNASDWQWESGPDASQGYTNFAPGVITKSNSCAYMDTRSEWRNEDCDGNNLPYIFETEACSTSNFCF</sequence>
<organism evidence="1 2">
    <name type="scientific">Rhabditophanes sp. KR3021</name>
    <dbReference type="NCBI Taxonomy" id="114890"/>
    <lineage>
        <taxon>Eukaryota</taxon>
        <taxon>Metazoa</taxon>
        <taxon>Ecdysozoa</taxon>
        <taxon>Nematoda</taxon>
        <taxon>Chromadorea</taxon>
        <taxon>Rhabditida</taxon>
        <taxon>Tylenchina</taxon>
        <taxon>Panagrolaimomorpha</taxon>
        <taxon>Strongyloidoidea</taxon>
        <taxon>Alloionematidae</taxon>
        <taxon>Rhabditophanes</taxon>
    </lineage>
</organism>
<proteinExistence type="predicted"/>